<evidence type="ECO:0000313" key="3">
    <source>
        <dbReference type="Proteomes" id="UP001596166"/>
    </source>
</evidence>
<feature type="region of interest" description="Disordered" evidence="1">
    <location>
        <begin position="127"/>
        <end position="268"/>
    </location>
</feature>
<feature type="compositionally biased region" description="Basic and acidic residues" evidence="1">
    <location>
        <begin position="236"/>
        <end position="248"/>
    </location>
</feature>
<evidence type="ECO:0000313" key="2">
    <source>
        <dbReference type="EMBL" id="MFC5358958.1"/>
    </source>
</evidence>
<reference evidence="3" key="1">
    <citation type="journal article" date="2019" name="Int. J. Syst. Evol. Microbiol.">
        <title>The Global Catalogue of Microorganisms (GCM) 10K type strain sequencing project: providing services to taxonomists for standard genome sequencing and annotation.</title>
        <authorList>
            <consortium name="The Broad Institute Genomics Platform"/>
            <consortium name="The Broad Institute Genome Sequencing Center for Infectious Disease"/>
            <person name="Wu L."/>
            <person name="Ma J."/>
        </authorList>
    </citation>
    <scope>NUCLEOTIDE SEQUENCE [LARGE SCALE GENOMIC DNA]</scope>
    <source>
        <strain evidence="3">CCUG 58760</strain>
    </source>
</reference>
<protein>
    <recommendedName>
        <fullName evidence="4">RNA polymerase subunit sigma-70</fullName>
    </recommendedName>
</protein>
<evidence type="ECO:0000256" key="1">
    <source>
        <dbReference type="SAM" id="MobiDB-lite"/>
    </source>
</evidence>
<organism evidence="2 3">
    <name type="scientific">Azospirillum himalayense</name>
    <dbReference type="NCBI Taxonomy" id="654847"/>
    <lineage>
        <taxon>Bacteria</taxon>
        <taxon>Pseudomonadati</taxon>
        <taxon>Pseudomonadota</taxon>
        <taxon>Alphaproteobacteria</taxon>
        <taxon>Rhodospirillales</taxon>
        <taxon>Azospirillaceae</taxon>
        <taxon>Azospirillum</taxon>
    </lineage>
</organism>
<comment type="caution">
    <text evidence="2">The sequence shown here is derived from an EMBL/GenBank/DDBJ whole genome shotgun (WGS) entry which is preliminary data.</text>
</comment>
<gene>
    <name evidence="2" type="ORF">ACFPMG_28590</name>
</gene>
<evidence type="ECO:0008006" key="4">
    <source>
        <dbReference type="Google" id="ProtNLM"/>
    </source>
</evidence>
<feature type="compositionally biased region" description="Basic and acidic residues" evidence="1">
    <location>
        <begin position="138"/>
        <end position="151"/>
    </location>
</feature>
<accession>A0ABW0GHA6</accession>
<dbReference type="EMBL" id="JBHSLC010000107">
    <property type="protein sequence ID" value="MFC5358958.1"/>
    <property type="molecule type" value="Genomic_DNA"/>
</dbReference>
<dbReference type="Proteomes" id="UP001596166">
    <property type="component" value="Unassembled WGS sequence"/>
</dbReference>
<dbReference type="RefSeq" id="WP_376998574.1">
    <property type="nucleotide sequence ID" value="NZ_JBHSLC010000107.1"/>
</dbReference>
<feature type="compositionally biased region" description="Low complexity" evidence="1">
    <location>
        <begin position="170"/>
        <end position="208"/>
    </location>
</feature>
<sequence length="268" mass="29144">MDIRERGFSTARAIPCIVGLVGRRCDGVAAGGWWQEERVATLKEFEEALKTAGNTEALEILGKLRERDKAQRSIRPARRVVGKKMTPELAAQILELHRTTDMTQQEIAFQLSVNQGRVNEVIKRGKWLNDDPNAPEAVARDKAKARAKDGMGIDPRPARPKKKKADKPAEGAAVESVQEAAAEDATPVEAPAAEEPTHAPEPVAATPQAPAPEPAPLERVEMALNPDAQDSTAQEKPTEEKAAAEKAPKEKKKKRKAEPPAQLLFDGL</sequence>
<name>A0ABW0GHA6_9PROT</name>
<proteinExistence type="predicted"/>
<keyword evidence="3" id="KW-1185">Reference proteome</keyword>